<gene>
    <name evidence="2" type="ORF">ZHAS_00008861</name>
</gene>
<reference evidence="2 4" key="1">
    <citation type="journal article" date="2014" name="BMC Genomics">
        <title>Genome sequence of Anopheles sinensis provides insight into genetics basis of mosquito competence for malaria parasites.</title>
        <authorList>
            <person name="Zhou D."/>
            <person name="Zhang D."/>
            <person name="Ding G."/>
            <person name="Shi L."/>
            <person name="Hou Q."/>
            <person name="Ye Y."/>
            <person name="Xu Y."/>
            <person name="Zhou H."/>
            <person name="Xiong C."/>
            <person name="Li S."/>
            <person name="Yu J."/>
            <person name="Hong S."/>
            <person name="Yu X."/>
            <person name="Zou P."/>
            <person name="Chen C."/>
            <person name="Chang X."/>
            <person name="Wang W."/>
            <person name="Lv Y."/>
            <person name="Sun Y."/>
            <person name="Ma L."/>
            <person name="Shen B."/>
            <person name="Zhu C."/>
        </authorList>
    </citation>
    <scope>NUCLEOTIDE SEQUENCE [LARGE SCALE GENOMIC DNA]</scope>
</reference>
<keyword evidence="1" id="KW-0732">Signal</keyword>
<dbReference type="EnsemblMetazoa" id="ASIC008861-RA">
    <property type="protein sequence ID" value="ASIC008861-PA"/>
    <property type="gene ID" value="ASIC008861"/>
</dbReference>
<feature type="chain" id="PRO_5001783864" evidence="1">
    <location>
        <begin position="21"/>
        <end position="203"/>
    </location>
</feature>
<protein>
    <submittedName>
        <fullName evidence="2 3">Uncharacterized protein</fullName>
    </submittedName>
</protein>
<dbReference type="EMBL" id="KE525079">
    <property type="protein sequence ID" value="KFB41270.1"/>
    <property type="molecule type" value="Genomic_DNA"/>
</dbReference>
<dbReference type="EMBL" id="ATLV01016355">
    <property type="status" value="NOT_ANNOTATED_CDS"/>
    <property type="molecule type" value="Genomic_DNA"/>
</dbReference>
<feature type="signal peptide" evidence="1">
    <location>
        <begin position="1"/>
        <end position="20"/>
    </location>
</feature>
<evidence type="ECO:0000313" key="4">
    <source>
        <dbReference type="Proteomes" id="UP000030765"/>
    </source>
</evidence>
<dbReference type="VEuPathDB" id="VectorBase:ASIC008861"/>
<proteinExistence type="predicted"/>
<reference evidence="3" key="2">
    <citation type="submission" date="2020-05" db="UniProtKB">
        <authorList>
            <consortium name="EnsemblMetazoa"/>
        </authorList>
    </citation>
    <scope>IDENTIFICATION</scope>
</reference>
<evidence type="ECO:0000313" key="3">
    <source>
        <dbReference type="EnsemblMetazoa" id="ASIC008861-PA"/>
    </source>
</evidence>
<dbReference type="AlphaFoldDB" id="A0A084VTH6"/>
<sequence length="203" mass="22976">MARALSLTLFAAIIVLNVHSYVFPEECTKLYPSTARYVHEHQPFGVCGIVSKLNSTIQTQKLDCVVGCINRTASAVRIRMHACKEQGTAFTYPTFSDVDFVLCHSEQEIFVRGFNMSRWIEFTLIPDMSCLRNKTGSCKAILKYNRPYPMGQLYGETLDTYEEFGANPLVWKILTKNHGNLCFCGGAGFYFAISTLLFNVFYL</sequence>
<evidence type="ECO:0000313" key="2">
    <source>
        <dbReference type="EMBL" id="KFB41270.1"/>
    </source>
</evidence>
<organism evidence="2">
    <name type="scientific">Anopheles sinensis</name>
    <name type="common">Mosquito</name>
    <dbReference type="NCBI Taxonomy" id="74873"/>
    <lineage>
        <taxon>Eukaryota</taxon>
        <taxon>Metazoa</taxon>
        <taxon>Ecdysozoa</taxon>
        <taxon>Arthropoda</taxon>
        <taxon>Hexapoda</taxon>
        <taxon>Insecta</taxon>
        <taxon>Pterygota</taxon>
        <taxon>Neoptera</taxon>
        <taxon>Endopterygota</taxon>
        <taxon>Diptera</taxon>
        <taxon>Nematocera</taxon>
        <taxon>Culicoidea</taxon>
        <taxon>Culicidae</taxon>
        <taxon>Anophelinae</taxon>
        <taxon>Anopheles</taxon>
    </lineage>
</organism>
<evidence type="ECO:0000256" key="1">
    <source>
        <dbReference type="SAM" id="SignalP"/>
    </source>
</evidence>
<name>A0A084VTH6_ANOSI</name>
<dbReference type="VEuPathDB" id="VectorBase:ASIS000607"/>
<accession>A0A084VTH6</accession>
<dbReference type="Proteomes" id="UP000030765">
    <property type="component" value="Unassembled WGS sequence"/>
</dbReference>
<keyword evidence="4" id="KW-1185">Reference proteome</keyword>